<dbReference type="InterPro" id="IPR038604">
    <property type="entry name" value="HopJ_sf"/>
</dbReference>
<proteinExistence type="predicted"/>
<dbReference type="InterPro" id="IPR014984">
    <property type="entry name" value="HopJ"/>
</dbReference>
<name>A0A075RSS6_FLAPS</name>
<dbReference type="EMBL" id="CP059075">
    <property type="protein sequence ID" value="QRE03011.1"/>
    <property type="molecule type" value="Genomic_DNA"/>
</dbReference>
<reference evidence="1 2" key="1">
    <citation type="submission" date="2020-07" db="EMBL/GenBank/DDBJ databases">
        <title>Genomic characterization of Flavobacterium psychrophilum strains.</title>
        <authorList>
            <person name="Castillo D."/>
            <person name="Jorgensen J."/>
            <person name="Middelboe M."/>
        </authorList>
    </citation>
    <scope>NUCLEOTIDE SEQUENCE [LARGE SCALE GENOMIC DNA]</scope>
    <source>
        <strain evidence="1 2">FPS-R7</strain>
    </source>
</reference>
<protein>
    <submittedName>
        <fullName evidence="1">HopJ type III effector protein</fullName>
    </submittedName>
</protein>
<dbReference type="KEGG" id="fpc:FPSM_01459"/>
<dbReference type="KEGG" id="fpv:IA03_05020"/>
<dbReference type="RefSeq" id="WP_011963205.1">
    <property type="nucleotide sequence ID" value="NZ_BCNG01000058.1"/>
</dbReference>
<evidence type="ECO:0000313" key="1">
    <source>
        <dbReference type="EMBL" id="QRE03011.1"/>
    </source>
</evidence>
<accession>A0A075RSS6</accession>
<dbReference type="OMA" id="CKIFAFA"/>
<dbReference type="Pfam" id="PF08888">
    <property type="entry name" value="HopJ"/>
    <property type="match status" value="1"/>
</dbReference>
<organism evidence="1 2">
    <name type="scientific">Flavobacterium psychrophilum</name>
    <dbReference type="NCBI Taxonomy" id="96345"/>
    <lineage>
        <taxon>Bacteria</taxon>
        <taxon>Pseudomonadati</taxon>
        <taxon>Bacteroidota</taxon>
        <taxon>Flavobacteriia</taxon>
        <taxon>Flavobacteriales</taxon>
        <taxon>Flavobacteriaceae</taxon>
        <taxon>Flavobacterium</taxon>
    </lineage>
</organism>
<gene>
    <name evidence="1" type="ORF">H0H26_08825</name>
</gene>
<sequence length="115" mass="13118">MQLKDFIKKLHESPIRITFEETIAVIEQNYIFTPTAFKNGSQYNNIGENSGSCKLFAFGLLQELSVNQMLACFGSYYFEDVLGNPEGTNHQNIRNFIKTGWNEIQFEGEALILKA</sequence>
<evidence type="ECO:0000313" key="2">
    <source>
        <dbReference type="Proteomes" id="UP000596329"/>
    </source>
</evidence>
<dbReference type="KEGG" id="fpw:IA04_04930"/>
<dbReference type="KEGG" id="fpq:IB65_04925"/>
<dbReference type="KEGG" id="fpk:IA06_04965"/>
<dbReference type="Proteomes" id="UP000596329">
    <property type="component" value="Chromosome"/>
</dbReference>
<dbReference type="Gene3D" id="3.20.160.10">
    <property type="entry name" value="vpa0580 domain like"/>
    <property type="match status" value="1"/>
</dbReference>
<dbReference type="GeneID" id="66552458"/>
<dbReference type="AlphaFoldDB" id="A0A075RSS6"/>